<dbReference type="InterPro" id="IPR052171">
    <property type="entry name" value="NHEJ_LigD"/>
</dbReference>
<keyword evidence="18" id="KW-0511">Multifunctional enzyme</keyword>
<evidence type="ECO:0000256" key="21">
    <source>
        <dbReference type="SAM" id="MobiDB-lite"/>
    </source>
</evidence>
<dbReference type="Pfam" id="PF21686">
    <property type="entry name" value="LigD_Prim-Pol"/>
    <property type="match status" value="1"/>
</dbReference>
<dbReference type="GO" id="GO:0003910">
    <property type="term" value="F:DNA ligase (ATP) activity"/>
    <property type="evidence" value="ECO:0007669"/>
    <property type="project" value="UniProtKB-EC"/>
</dbReference>
<keyword evidence="11" id="KW-0269">Exonuclease</keyword>
<dbReference type="InterPro" id="IPR012310">
    <property type="entry name" value="DNA_ligase_ATP-dep_cent"/>
</dbReference>
<dbReference type="AlphaFoldDB" id="A0A1S7RKK3"/>
<evidence type="ECO:0000256" key="2">
    <source>
        <dbReference type="ARBA" id="ARBA00012727"/>
    </source>
</evidence>
<gene>
    <name evidence="23" type="ORF">AGR7C_Lc20068</name>
</gene>
<keyword evidence="3 23" id="KW-0436">Ligase</keyword>
<dbReference type="GO" id="GO:0004527">
    <property type="term" value="F:exonuclease activity"/>
    <property type="evidence" value="ECO:0007669"/>
    <property type="project" value="UniProtKB-KW"/>
</dbReference>
<evidence type="ECO:0000256" key="11">
    <source>
        <dbReference type="ARBA" id="ARBA00022839"/>
    </source>
</evidence>
<dbReference type="NCBIfam" id="TIGR02778">
    <property type="entry name" value="ligD_pol"/>
    <property type="match status" value="1"/>
</dbReference>
<feature type="region of interest" description="Disordered" evidence="21">
    <location>
        <begin position="1"/>
        <end position="29"/>
    </location>
</feature>
<evidence type="ECO:0000256" key="12">
    <source>
        <dbReference type="ARBA" id="ARBA00022840"/>
    </source>
</evidence>
<evidence type="ECO:0000313" key="23">
    <source>
        <dbReference type="EMBL" id="CUX53960.1"/>
    </source>
</evidence>
<accession>A0A1S7RKK3</accession>
<dbReference type="InterPro" id="IPR012340">
    <property type="entry name" value="NA-bd_OB-fold"/>
</dbReference>
<evidence type="ECO:0000256" key="7">
    <source>
        <dbReference type="ARBA" id="ARBA00022723"/>
    </source>
</evidence>
<dbReference type="InterPro" id="IPR014146">
    <property type="entry name" value="LigD_ligase_dom"/>
</dbReference>
<evidence type="ECO:0000313" key="24">
    <source>
        <dbReference type="Proteomes" id="UP000191987"/>
    </source>
</evidence>
<evidence type="ECO:0000256" key="14">
    <source>
        <dbReference type="ARBA" id="ARBA00023125"/>
    </source>
</evidence>
<keyword evidence="17" id="KW-0464">Manganese</keyword>
<evidence type="ECO:0000256" key="5">
    <source>
        <dbReference type="ARBA" id="ARBA00022695"/>
    </source>
</evidence>
<dbReference type="GO" id="GO:0006281">
    <property type="term" value="P:DNA repair"/>
    <property type="evidence" value="ECO:0007669"/>
    <property type="project" value="UniProtKB-KW"/>
</dbReference>
<evidence type="ECO:0000256" key="1">
    <source>
        <dbReference type="ARBA" id="ARBA00001936"/>
    </source>
</evidence>
<dbReference type="NCBIfam" id="TIGR02776">
    <property type="entry name" value="NHEJ_ligase_prk"/>
    <property type="match status" value="1"/>
</dbReference>
<dbReference type="GO" id="GO:0006310">
    <property type="term" value="P:DNA recombination"/>
    <property type="evidence" value="ECO:0007669"/>
    <property type="project" value="UniProtKB-KW"/>
</dbReference>
<dbReference type="InterPro" id="IPR014144">
    <property type="entry name" value="LigD_PE_domain"/>
</dbReference>
<keyword evidence="10" id="KW-0378">Hydrolase</keyword>
<dbReference type="Gene3D" id="3.30.470.30">
    <property type="entry name" value="DNA ligase/mRNA capping enzyme"/>
    <property type="match status" value="1"/>
</dbReference>
<keyword evidence="7" id="KW-0479">Metal-binding</keyword>
<dbReference type="Proteomes" id="UP000191987">
    <property type="component" value="Unassembled WGS sequence"/>
</dbReference>
<dbReference type="GO" id="GO:0005524">
    <property type="term" value="F:ATP binding"/>
    <property type="evidence" value="ECO:0007669"/>
    <property type="project" value="UniProtKB-KW"/>
</dbReference>
<dbReference type="InterPro" id="IPR014143">
    <property type="entry name" value="NHEJ_ligase_prk"/>
</dbReference>
<dbReference type="NCBIfam" id="NF004628">
    <property type="entry name" value="PRK05972.1"/>
    <property type="match status" value="1"/>
</dbReference>
<keyword evidence="16" id="KW-0234">DNA repair</keyword>
<dbReference type="GO" id="GO:0046872">
    <property type="term" value="F:metal ion binding"/>
    <property type="evidence" value="ECO:0007669"/>
    <property type="project" value="UniProtKB-KW"/>
</dbReference>
<evidence type="ECO:0000256" key="13">
    <source>
        <dbReference type="ARBA" id="ARBA00022932"/>
    </source>
</evidence>
<dbReference type="Pfam" id="PF01068">
    <property type="entry name" value="DNA_ligase_A_M"/>
    <property type="match status" value="1"/>
</dbReference>
<proteinExistence type="predicted"/>
<dbReference type="CDD" id="cd07906">
    <property type="entry name" value="Adenylation_DNA_ligase_LigD_LigC"/>
    <property type="match status" value="1"/>
</dbReference>
<evidence type="ECO:0000256" key="9">
    <source>
        <dbReference type="ARBA" id="ARBA00022763"/>
    </source>
</evidence>
<evidence type="ECO:0000259" key="22">
    <source>
        <dbReference type="PROSITE" id="PS50160"/>
    </source>
</evidence>
<dbReference type="Gene3D" id="3.90.920.10">
    <property type="entry name" value="DNA primase, PRIM domain"/>
    <property type="match status" value="1"/>
</dbReference>
<dbReference type="InterPro" id="IPR014145">
    <property type="entry name" value="LigD_pol_dom"/>
</dbReference>
<keyword evidence="13" id="KW-0239">DNA-directed DNA polymerase</keyword>
<dbReference type="RefSeq" id="WP_080818982.1">
    <property type="nucleotide sequence ID" value="NZ_LT009749.1"/>
</dbReference>
<evidence type="ECO:0000256" key="16">
    <source>
        <dbReference type="ARBA" id="ARBA00023204"/>
    </source>
</evidence>
<dbReference type="EC" id="6.5.1.1" evidence="2"/>
<keyword evidence="5" id="KW-0548">Nucleotidyltransferase</keyword>
<dbReference type="Pfam" id="PF13298">
    <property type="entry name" value="LigD_N"/>
    <property type="match status" value="1"/>
</dbReference>
<evidence type="ECO:0000256" key="18">
    <source>
        <dbReference type="ARBA" id="ARBA00023268"/>
    </source>
</evidence>
<dbReference type="CDD" id="cd07971">
    <property type="entry name" value="OBF_DNA_ligase_LigD"/>
    <property type="match status" value="1"/>
</dbReference>
<dbReference type="InterPro" id="IPR033651">
    <property type="entry name" value="PaeLigD_Pol-like"/>
</dbReference>
<dbReference type="EMBL" id="FBWG01000038">
    <property type="protein sequence ID" value="CUX53960.1"/>
    <property type="molecule type" value="Genomic_DNA"/>
</dbReference>
<keyword evidence="9" id="KW-0227">DNA damage</keyword>
<evidence type="ECO:0000256" key="15">
    <source>
        <dbReference type="ARBA" id="ARBA00023172"/>
    </source>
</evidence>
<evidence type="ECO:0000256" key="6">
    <source>
        <dbReference type="ARBA" id="ARBA00022722"/>
    </source>
</evidence>
<comment type="cofactor">
    <cofactor evidence="1">
        <name>Mn(2+)</name>
        <dbReference type="ChEBI" id="CHEBI:29035"/>
    </cofactor>
</comment>
<feature type="compositionally biased region" description="Polar residues" evidence="21">
    <location>
        <begin position="194"/>
        <end position="205"/>
    </location>
</feature>
<comment type="catalytic activity">
    <reaction evidence="20">
        <text>ATP + (deoxyribonucleotide)n-3'-hydroxyl + 5'-phospho-(deoxyribonucleotide)m = (deoxyribonucleotide)n+m + AMP + diphosphate.</text>
        <dbReference type="EC" id="6.5.1.1"/>
    </reaction>
</comment>
<dbReference type="Gene3D" id="2.40.50.140">
    <property type="entry name" value="Nucleic acid-binding proteins"/>
    <property type="match status" value="1"/>
</dbReference>
<dbReference type="PANTHER" id="PTHR42705">
    <property type="entry name" value="BIFUNCTIONAL NON-HOMOLOGOUS END JOINING PROTEIN LIGD"/>
    <property type="match status" value="1"/>
</dbReference>
<dbReference type="Pfam" id="PF04679">
    <property type="entry name" value="DNA_ligase_A_C"/>
    <property type="match status" value="1"/>
</dbReference>
<keyword evidence="6" id="KW-0540">Nuclease</keyword>
<sequence>MGLQTYNAKRSFDKTPEPKGTTAEQQGSSFVIQKHDARRLHYDFRLEMDGVLKSWAVTRGPSLDPEDKRLAVHVEDHPLSYGDFEGVIPKGQYGGGTVIVWDRGTWQPIGDARKGYRKGHLEFELDGEKLKGRWHLVRMHGKPGESRENWLLIKGDDEEARHKGGADILEERPESVKTGRSVEEVAAKPKDTWNSKTVSKKTVASASGRKQAHALPRGARKLAMPSFVPPALATLKPKPPNGDRWLHEIKFDGYRLQARVDQGKLQLLTRSGLDWTEKFGRAVTGALTALPVETVLIDGEIVVERDSGASDFSALQQDLSEGRSDRFVFYAFDLLYLDGSDLRGAALSERKALLEKLLPAGDPHLRYSQHFEESGALVLDHACRLSLEGVISKVKNSKYVSGRKGEWIKSKCSMRQEFVIGGYTVSSTSDHSIGSLALGVYENGKLRHVGRVGTGYTGEMAEMLLGRLKPLERKESPFGEKLTALARRDLHFVKPELVAEVEFRAWSGDGNLRHASFRGLREDKPAAEIEREEKAVSDTQAPQSTIKFTHPDRLYWPEDGVTKEGLADYYAQVWRHMAPFVVNRPLALLRCPEGIEGQRFFQKHAWRGINKAVEQIRDPKDKGGEPLIRITDFDGLMALVQSAALEIHPWGATTANWEKPDMITMDIDPGEDVAWEEVIEAALELKRRFEEAGLAAFVKTSGGKGLHVVAPLKPQAGWAPVKAFAKAMAADMSKAEPEKYLSVATKAKRQGRIFIDYLRNGRGNTAVAAYSTRARPGAAISAPLEWSELTAEIGPAHFTVNNIGARLSALKKDPWDGFFAAAEPLPKKAR</sequence>
<keyword evidence="14" id="KW-0238">DNA-binding</keyword>
<dbReference type="SUPFAM" id="SSF50249">
    <property type="entry name" value="Nucleic acid-binding proteins"/>
    <property type="match status" value="1"/>
</dbReference>
<dbReference type="PROSITE" id="PS50160">
    <property type="entry name" value="DNA_LIGASE_A3"/>
    <property type="match status" value="1"/>
</dbReference>
<reference evidence="23 24" key="1">
    <citation type="submission" date="2016-01" db="EMBL/GenBank/DDBJ databases">
        <authorList>
            <person name="Oliw E.H."/>
        </authorList>
    </citation>
    <scope>NUCLEOTIDE SEQUENCE [LARGE SCALE GENOMIC DNA]</scope>
    <source>
        <strain evidence="23 24">Zutra 3-1</strain>
    </source>
</reference>
<evidence type="ECO:0000256" key="10">
    <source>
        <dbReference type="ARBA" id="ARBA00022801"/>
    </source>
</evidence>
<dbReference type="SUPFAM" id="SSF56091">
    <property type="entry name" value="DNA ligase/mRNA capping enzyme, catalytic domain"/>
    <property type="match status" value="1"/>
</dbReference>
<evidence type="ECO:0000256" key="3">
    <source>
        <dbReference type="ARBA" id="ARBA00022598"/>
    </source>
</evidence>
<keyword evidence="8" id="KW-0547">Nucleotide-binding</keyword>
<dbReference type="PANTHER" id="PTHR42705:SF2">
    <property type="entry name" value="BIFUNCTIONAL NON-HOMOLOGOUS END JOINING PROTEIN LIGD"/>
    <property type="match status" value="1"/>
</dbReference>
<dbReference type="GO" id="GO:0003677">
    <property type="term" value="F:DNA binding"/>
    <property type="evidence" value="ECO:0007669"/>
    <property type="project" value="UniProtKB-KW"/>
</dbReference>
<dbReference type="InterPro" id="IPR012309">
    <property type="entry name" value="DNA_ligase_ATP-dep_C"/>
</dbReference>
<evidence type="ECO:0000256" key="8">
    <source>
        <dbReference type="ARBA" id="ARBA00022741"/>
    </source>
</evidence>
<feature type="domain" description="ATP-dependent DNA ligase family profile" evidence="22">
    <location>
        <begin position="320"/>
        <end position="453"/>
    </location>
</feature>
<keyword evidence="15" id="KW-0233">DNA recombination</keyword>
<dbReference type="Gene3D" id="3.30.1490.70">
    <property type="match status" value="1"/>
</dbReference>
<evidence type="ECO:0000256" key="4">
    <source>
        <dbReference type="ARBA" id="ARBA00022679"/>
    </source>
</evidence>
<dbReference type="GO" id="GO:0003887">
    <property type="term" value="F:DNA-directed DNA polymerase activity"/>
    <property type="evidence" value="ECO:0007669"/>
    <property type="project" value="UniProtKB-KW"/>
</dbReference>
<dbReference type="NCBIfam" id="TIGR02779">
    <property type="entry name" value="NHEJ_ligase_lig"/>
    <property type="match status" value="1"/>
</dbReference>
<feature type="region of interest" description="Disordered" evidence="21">
    <location>
        <begin position="189"/>
        <end position="217"/>
    </location>
</feature>
<organism evidence="23 24">
    <name type="scientific">Agrobacterium deltaense Zutra 3/1</name>
    <dbReference type="NCBI Taxonomy" id="1183427"/>
    <lineage>
        <taxon>Bacteria</taxon>
        <taxon>Pseudomonadati</taxon>
        <taxon>Pseudomonadota</taxon>
        <taxon>Alphaproteobacteria</taxon>
        <taxon>Hyphomicrobiales</taxon>
        <taxon>Rhizobiaceae</taxon>
        <taxon>Rhizobium/Agrobacterium group</taxon>
        <taxon>Agrobacterium</taxon>
    </lineage>
</organism>
<name>A0A1S7RKK3_9HYPH</name>
<dbReference type="CDD" id="cd04862">
    <property type="entry name" value="PaeLigD_Pol_like"/>
    <property type="match status" value="1"/>
</dbReference>
<protein>
    <recommendedName>
        <fullName evidence="2">DNA ligase (ATP)</fullName>
        <ecNumber evidence="2">6.5.1.1</ecNumber>
    </recommendedName>
    <alternativeName>
        <fullName evidence="19">NHEJ DNA polymerase</fullName>
    </alternativeName>
</protein>
<evidence type="ECO:0000256" key="20">
    <source>
        <dbReference type="ARBA" id="ARBA00034003"/>
    </source>
</evidence>
<keyword evidence="12" id="KW-0067">ATP-binding</keyword>
<evidence type="ECO:0000256" key="17">
    <source>
        <dbReference type="ARBA" id="ARBA00023211"/>
    </source>
</evidence>
<dbReference type="NCBIfam" id="TIGR02777">
    <property type="entry name" value="LigD_PE_dom"/>
    <property type="match status" value="1"/>
</dbReference>
<evidence type="ECO:0000256" key="19">
    <source>
        <dbReference type="ARBA" id="ARBA00029943"/>
    </source>
</evidence>
<keyword evidence="4" id="KW-0808">Transferase</keyword>